<dbReference type="Gene3D" id="1.10.10.10">
    <property type="entry name" value="Winged helix-like DNA-binding domain superfamily/Winged helix DNA-binding domain"/>
    <property type="match status" value="1"/>
</dbReference>
<dbReference type="InterPro" id="IPR038717">
    <property type="entry name" value="Tc1-like_DDE_dom"/>
</dbReference>
<dbReference type="Pfam" id="PF25787">
    <property type="entry name" value="HTH_SB"/>
    <property type="match status" value="1"/>
</dbReference>
<feature type="domain" description="Sleeping Beauty transposase HTH" evidence="3">
    <location>
        <begin position="3"/>
        <end position="51"/>
    </location>
</feature>
<dbReference type="InterPro" id="IPR036397">
    <property type="entry name" value="RNaseH_sf"/>
</dbReference>
<accession>A0A0A1HAZ0</accession>
<dbReference type="InterPro" id="IPR057667">
    <property type="entry name" value="HTH_SB"/>
</dbReference>
<dbReference type="InterPro" id="IPR009057">
    <property type="entry name" value="Homeodomain-like_sf"/>
</dbReference>
<gene>
    <name evidence="4" type="primary">tnp</name>
</gene>
<evidence type="ECO:0000259" key="3">
    <source>
        <dbReference type="Pfam" id="PF25787"/>
    </source>
</evidence>
<feature type="domain" description="Tc1-like transposase DDE" evidence="2">
    <location>
        <begin position="148"/>
        <end position="298"/>
    </location>
</feature>
<organism evidence="4">
    <name type="scientific">Xenopus tropicalis</name>
    <name type="common">Western clawed frog</name>
    <name type="synonym">Silurana tropicalis</name>
    <dbReference type="NCBI Taxonomy" id="8364"/>
    <lineage>
        <taxon>Eukaryota</taxon>
        <taxon>Metazoa</taxon>
        <taxon>Chordata</taxon>
        <taxon>Craniata</taxon>
        <taxon>Vertebrata</taxon>
        <taxon>Euteleostomi</taxon>
        <taxon>Amphibia</taxon>
        <taxon>Batrachia</taxon>
        <taxon>Anura</taxon>
        <taxon>Pipoidea</taxon>
        <taxon>Pipidae</taxon>
        <taxon>Xenopodinae</taxon>
        <taxon>Xenopus</taxon>
        <taxon>Silurana</taxon>
    </lineage>
</organism>
<dbReference type="InterPro" id="IPR052338">
    <property type="entry name" value="Transposase_5"/>
</dbReference>
<dbReference type="NCBIfam" id="NF033545">
    <property type="entry name" value="transpos_IS630"/>
    <property type="match status" value="1"/>
</dbReference>
<dbReference type="GeneTree" id="ENSGT01150000286914"/>
<dbReference type="Gene3D" id="3.30.420.10">
    <property type="entry name" value="Ribonuclease H-like superfamily/Ribonuclease H"/>
    <property type="match status" value="1"/>
</dbReference>
<reference evidence="4" key="1">
    <citation type="journal article" date="2005" name="Gene">
        <title>Characterization of multiple lineages of Tc1-like elements within the genome of the amphibian Xenopus tropicalis.</title>
        <authorList>
            <person name="Sinzelle L."/>
            <person name="Pollet N."/>
            <person name="Bigot Y."/>
            <person name="Mazabraud A."/>
        </authorList>
    </citation>
    <scope>NUCLEOTIDE SEQUENCE</scope>
</reference>
<reference evidence="5" key="2">
    <citation type="journal article" date="2010" name="Science">
        <title>The genome of the Western clawed frog Xenopus tropicalis.</title>
        <authorList>
            <person name="Hellsten U."/>
            <person name="Harland R.M."/>
            <person name="Gilchrist M.J."/>
            <person name="Hendrix D."/>
            <person name="Jurka J."/>
            <person name="Kapitonov V."/>
            <person name="Ovcharenko I."/>
            <person name="Putnam N.H."/>
            <person name="Shu S."/>
            <person name="Taher L."/>
            <person name="Blitz I.L."/>
            <person name="Blumberg B."/>
            <person name="Dichmann D.S."/>
            <person name="Dubchak I."/>
            <person name="Amaya E."/>
            <person name="Detter J.C."/>
            <person name="Fletcher R."/>
            <person name="Gerhard D.S."/>
            <person name="Goodstein D."/>
            <person name="Graves T."/>
            <person name="Grigoriev I.V."/>
            <person name="Grimwood J."/>
            <person name="Kawashima T."/>
            <person name="Lindquist E."/>
            <person name="Lucas S.M."/>
            <person name="Mead P.E."/>
            <person name="Mitros T."/>
            <person name="Ogino H."/>
            <person name="Ohta Y."/>
            <person name="Poliakov A.V."/>
            <person name="Pollet N."/>
            <person name="Robert J."/>
            <person name="Salamov A."/>
            <person name="Sater A.K."/>
            <person name="Schmutz J."/>
            <person name="Terry A."/>
            <person name="Vize P.D."/>
            <person name="Warren W.C."/>
            <person name="Wells D."/>
            <person name="Wills A."/>
            <person name="Wilson R.K."/>
            <person name="Zimmerman L.B."/>
            <person name="Zorn A.M."/>
            <person name="Grainger R."/>
            <person name="Grammer T."/>
            <person name="Khokha M.K."/>
            <person name="Richardson P.M."/>
            <person name="Rokhsar D.S."/>
        </authorList>
    </citation>
    <scope>NUCLEOTIDE SEQUENCE [LARGE SCALE GENOMIC DNA]</scope>
    <source>
        <strain evidence="5">Nigerian</strain>
    </source>
</reference>
<dbReference type="InParanoid" id="A0A0A1HAZ0"/>
<feature type="domain" description="Transposase Tc1-like" evidence="1">
    <location>
        <begin position="68"/>
        <end position="139"/>
    </location>
</feature>
<dbReference type="PANTHER" id="PTHR23022">
    <property type="entry name" value="TRANSPOSABLE ELEMENT-RELATED"/>
    <property type="match status" value="1"/>
</dbReference>
<dbReference type="EMBL" id="BN000677">
    <property type="protein sequence ID" value="CAH17861.1"/>
    <property type="molecule type" value="Genomic_DNA"/>
</dbReference>
<evidence type="ECO:0000313" key="5">
    <source>
        <dbReference type="Ensembl" id="ENSXETP00000104962"/>
    </source>
</evidence>
<dbReference type="AlphaFoldDB" id="A0A0A1HAZ0"/>
<dbReference type="SUPFAM" id="SSF46689">
    <property type="entry name" value="Homeodomain-like"/>
    <property type="match status" value="1"/>
</dbReference>
<proteinExistence type="predicted"/>
<name>A0A0A1HAZ0_XENTR</name>
<evidence type="ECO:0000313" key="4">
    <source>
        <dbReference type="EMBL" id="CAH17861.1"/>
    </source>
</evidence>
<protein>
    <submittedName>
        <fullName evidence="4">Putative transposase</fullName>
    </submittedName>
</protein>
<dbReference type="InterPro" id="IPR047655">
    <property type="entry name" value="Transpos_IS630-like"/>
</dbReference>
<evidence type="ECO:0000259" key="1">
    <source>
        <dbReference type="Pfam" id="PF01498"/>
    </source>
</evidence>
<dbReference type="Pfam" id="PF01498">
    <property type="entry name" value="HTH_Tnp_Tc3_2"/>
    <property type="match status" value="1"/>
</dbReference>
<dbReference type="GO" id="GO:0006313">
    <property type="term" value="P:DNA transposition"/>
    <property type="evidence" value="ECO:0007669"/>
    <property type="project" value="InterPro"/>
</dbReference>
<dbReference type="InterPro" id="IPR036388">
    <property type="entry name" value="WH-like_DNA-bd_sf"/>
</dbReference>
<reference evidence="5" key="3">
    <citation type="submission" date="2021-03" db="UniProtKB">
        <authorList>
            <consortium name="Ensembl"/>
        </authorList>
    </citation>
    <scope>IDENTIFICATION</scope>
</reference>
<dbReference type="Ensembl" id="ENSXETT00000106215">
    <property type="protein sequence ID" value="ENSXETP00000104962"/>
    <property type="gene ID" value="ENSXETG00000042424"/>
</dbReference>
<dbReference type="GO" id="GO:0015074">
    <property type="term" value="P:DNA integration"/>
    <property type="evidence" value="ECO:0007669"/>
    <property type="project" value="InterPro"/>
</dbReference>
<dbReference type="GO" id="GO:0003677">
    <property type="term" value="F:DNA binding"/>
    <property type="evidence" value="ECO:0007669"/>
    <property type="project" value="InterPro"/>
</dbReference>
<sequence length="339" mass="39295">MVHRELPKHQRDLIVKRYQSGERYKRISKALDIPWNTVKTVIIKWRKYGTTVTLPRTGRSSKIDEKTRRKLVREATKRPTATLKELQEYLASTGCAVHVTTISRILHMSGLWGRVARRKPFLTKKNIQARLHFANTHLKSPKSMWEKVLWSDETKVELFGHNSKKYVWRKNNTAHHQKNTIPTVKHGGGSILLWGCFSSAGTGALVKIEGIMNSSKYQSILAQNLQASARKLNMRRNFIFQHDNDPKHTSKSTKEWLHRKKIKVLEWPSQSPDLNPIENLWGDLKRAVHRRCPRNLTDLERFCKEEWANLAKSKCAMLIDSYPKRLSAVIKSKGASTKY</sequence>
<dbReference type="InterPro" id="IPR002492">
    <property type="entry name" value="Transposase_Tc1-like"/>
</dbReference>
<evidence type="ECO:0000259" key="2">
    <source>
        <dbReference type="Pfam" id="PF13358"/>
    </source>
</evidence>
<dbReference type="PANTHER" id="PTHR23022:SF135">
    <property type="entry name" value="SI:DKEY-77F5.3"/>
    <property type="match status" value="1"/>
</dbReference>
<dbReference type="Pfam" id="PF13358">
    <property type="entry name" value="DDE_3"/>
    <property type="match status" value="1"/>
</dbReference>